<dbReference type="AlphaFoldDB" id="A0A8H5GX26"/>
<feature type="domain" description="AB hydrolase-1" evidence="1">
    <location>
        <begin position="43"/>
        <end position="295"/>
    </location>
</feature>
<comment type="caution">
    <text evidence="2">The sequence shown here is derived from an EMBL/GenBank/DDBJ whole genome shotgun (WGS) entry which is preliminary data.</text>
</comment>
<evidence type="ECO:0000313" key="3">
    <source>
        <dbReference type="Proteomes" id="UP000559256"/>
    </source>
</evidence>
<dbReference type="Pfam" id="PF12697">
    <property type="entry name" value="Abhydrolase_6"/>
    <property type="match status" value="1"/>
</dbReference>
<evidence type="ECO:0000259" key="1">
    <source>
        <dbReference type="Pfam" id="PF12697"/>
    </source>
</evidence>
<dbReference type="OrthoDB" id="94039at2759"/>
<dbReference type="InterPro" id="IPR000073">
    <property type="entry name" value="AB_hydrolase_1"/>
</dbReference>
<proteinExistence type="predicted"/>
<sequence>MIFIENFPRFAFLSRGPQNETWIPVIEELYRLTDTDKSNIHIRSVWVIERPNHGDPGVWNSKVLKEHYSVLFRSLEYAEAIRVFMDSDFMSKEEKQNLVAVGHSGGGGSIMQALELGKYPPHALPIRSLICLEVPYLGYPSLPYWQRLYRIVSRSNTRRPRNWKSHEDATSWMKTHFPWNSFHPDVLKVVEKTYFKEDDEYGKEGRVMMKTTLEQETACYLNDGTHLSALPYLRTLMGVLKTHWVFGSKSDIWLPEMYEMQRKALDEDREMLASLRTMQGTGHYFPVVKPKDTAAVIVDILDGRPGAAVAQPSKL</sequence>
<organism evidence="2 3">
    <name type="scientific">Tetrapyrgos nigripes</name>
    <dbReference type="NCBI Taxonomy" id="182062"/>
    <lineage>
        <taxon>Eukaryota</taxon>
        <taxon>Fungi</taxon>
        <taxon>Dikarya</taxon>
        <taxon>Basidiomycota</taxon>
        <taxon>Agaricomycotina</taxon>
        <taxon>Agaricomycetes</taxon>
        <taxon>Agaricomycetidae</taxon>
        <taxon>Agaricales</taxon>
        <taxon>Marasmiineae</taxon>
        <taxon>Marasmiaceae</taxon>
        <taxon>Tetrapyrgos</taxon>
    </lineage>
</organism>
<reference evidence="2 3" key="1">
    <citation type="journal article" date="2020" name="ISME J.">
        <title>Uncovering the hidden diversity of litter-decomposition mechanisms in mushroom-forming fungi.</title>
        <authorList>
            <person name="Floudas D."/>
            <person name="Bentzer J."/>
            <person name="Ahren D."/>
            <person name="Johansson T."/>
            <person name="Persson P."/>
            <person name="Tunlid A."/>
        </authorList>
    </citation>
    <scope>NUCLEOTIDE SEQUENCE [LARGE SCALE GENOMIC DNA]</scope>
    <source>
        <strain evidence="2 3">CBS 291.85</strain>
    </source>
</reference>
<dbReference type="EMBL" id="JAACJM010000005">
    <property type="protein sequence ID" value="KAF5372554.1"/>
    <property type="molecule type" value="Genomic_DNA"/>
</dbReference>
<protein>
    <recommendedName>
        <fullName evidence="1">AB hydrolase-1 domain-containing protein</fullName>
    </recommendedName>
</protein>
<gene>
    <name evidence="2" type="ORF">D9758_005188</name>
</gene>
<name>A0A8H5GX26_9AGAR</name>
<dbReference type="InterPro" id="IPR029058">
    <property type="entry name" value="AB_hydrolase_fold"/>
</dbReference>
<dbReference type="Proteomes" id="UP000559256">
    <property type="component" value="Unassembled WGS sequence"/>
</dbReference>
<keyword evidence="3" id="KW-1185">Reference proteome</keyword>
<evidence type="ECO:0000313" key="2">
    <source>
        <dbReference type="EMBL" id="KAF5372554.1"/>
    </source>
</evidence>
<accession>A0A8H5GX26</accession>
<dbReference type="SUPFAM" id="SSF53474">
    <property type="entry name" value="alpha/beta-Hydrolases"/>
    <property type="match status" value="1"/>
</dbReference>
<dbReference type="Gene3D" id="3.40.50.1820">
    <property type="entry name" value="alpha/beta hydrolase"/>
    <property type="match status" value="1"/>
</dbReference>